<sequence>MADVLFGDPIRRFLWGPTFIGRRSGPPPTDWIETSSAHIIRVDVPGFGREEIKLQLEEGDVLHVKGEPSSSAGATAAETKDALWHVAERTEKEKFSRRFTLPDGVKADQIRAQVENGVLTVVVPKEATPAKPKPRAIPVSSKL</sequence>
<dbReference type="Pfam" id="PF00011">
    <property type="entry name" value="HSP20"/>
    <property type="match status" value="1"/>
</dbReference>
<evidence type="ECO:0000259" key="4">
    <source>
        <dbReference type="PROSITE" id="PS01031"/>
    </source>
</evidence>
<feature type="domain" description="SHSP" evidence="4">
    <location>
        <begin position="20"/>
        <end position="140"/>
    </location>
</feature>
<dbReference type="AlphaFoldDB" id="A0A2I0B0J6"/>
<gene>
    <name evidence="5" type="primary">HSP16.0</name>
    <name evidence="5" type="ORF">AXF42_Ash006218</name>
</gene>
<dbReference type="InterPro" id="IPR008978">
    <property type="entry name" value="HSP20-like_chaperone"/>
</dbReference>
<dbReference type="Proteomes" id="UP000236161">
    <property type="component" value="Unassembled WGS sequence"/>
</dbReference>
<evidence type="ECO:0000256" key="3">
    <source>
        <dbReference type="RuleBase" id="RU003616"/>
    </source>
</evidence>
<keyword evidence="1 5" id="KW-0346">Stress response</keyword>
<accession>A0A2I0B0J6</accession>
<dbReference type="InterPro" id="IPR002068">
    <property type="entry name" value="A-crystallin/Hsp20_dom"/>
</dbReference>
<dbReference type="SUPFAM" id="SSF49764">
    <property type="entry name" value="HSP20-like chaperones"/>
    <property type="match status" value="1"/>
</dbReference>
<dbReference type="OrthoDB" id="1431247at2759"/>
<keyword evidence="6" id="KW-1185">Reference proteome</keyword>
<reference evidence="5 6" key="1">
    <citation type="journal article" date="2017" name="Nature">
        <title>The Apostasia genome and the evolution of orchids.</title>
        <authorList>
            <person name="Zhang G.Q."/>
            <person name="Liu K.W."/>
            <person name="Li Z."/>
            <person name="Lohaus R."/>
            <person name="Hsiao Y.Y."/>
            <person name="Niu S.C."/>
            <person name="Wang J.Y."/>
            <person name="Lin Y.C."/>
            <person name="Xu Q."/>
            <person name="Chen L.J."/>
            <person name="Yoshida K."/>
            <person name="Fujiwara S."/>
            <person name="Wang Z.W."/>
            <person name="Zhang Y.Q."/>
            <person name="Mitsuda N."/>
            <person name="Wang M."/>
            <person name="Liu G.H."/>
            <person name="Pecoraro L."/>
            <person name="Huang H.X."/>
            <person name="Xiao X.J."/>
            <person name="Lin M."/>
            <person name="Wu X.Y."/>
            <person name="Wu W.L."/>
            <person name="Chen Y.Y."/>
            <person name="Chang S.B."/>
            <person name="Sakamoto S."/>
            <person name="Ohme-Takagi M."/>
            <person name="Yagi M."/>
            <person name="Zeng S.J."/>
            <person name="Shen C.Y."/>
            <person name="Yeh C.M."/>
            <person name="Luo Y.B."/>
            <person name="Tsai W.C."/>
            <person name="Van de Peer Y."/>
            <person name="Liu Z.J."/>
        </authorList>
    </citation>
    <scope>NUCLEOTIDE SEQUENCE [LARGE SCALE GENOMIC DNA]</scope>
    <source>
        <strain evidence="6">cv. Shenzhen</strain>
        <tissue evidence="5">Stem</tissue>
    </source>
</reference>
<protein>
    <submittedName>
        <fullName evidence="5">16.0 kDa heat shock protein, peroxisomal</fullName>
    </submittedName>
</protein>
<evidence type="ECO:0000256" key="2">
    <source>
        <dbReference type="PROSITE-ProRule" id="PRU00285"/>
    </source>
</evidence>
<dbReference type="PANTHER" id="PTHR11527">
    <property type="entry name" value="HEAT-SHOCK PROTEIN 20 FAMILY MEMBER"/>
    <property type="match status" value="1"/>
</dbReference>
<dbReference type="EMBL" id="KZ451932">
    <property type="protein sequence ID" value="PKA61321.1"/>
    <property type="molecule type" value="Genomic_DNA"/>
</dbReference>
<dbReference type="STRING" id="1088818.A0A2I0B0J6"/>
<comment type="similarity">
    <text evidence="2 3">Belongs to the small heat shock protein (HSP20) family.</text>
</comment>
<dbReference type="PROSITE" id="PS01031">
    <property type="entry name" value="SHSP"/>
    <property type="match status" value="1"/>
</dbReference>
<dbReference type="InterPro" id="IPR031107">
    <property type="entry name" value="Small_HSP"/>
</dbReference>
<evidence type="ECO:0000256" key="1">
    <source>
        <dbReference type="ARBA" id="ARBA00023016"/>
    </source>
</evidence>
<evidence type="ECO:0000313" key="6">
    <source>
        <dbReference type="Proteomes" id="UP000236161"/>
    </source>
</evidence>
<dbReference type="Gene3D" id="2.60.40.790">
    <property type="match status" value="1"/>
</dbReference>
<name>A0A2I0B0J6_9ASPA</name>
<evidence type="ECO:0000313" key="5">
    <source>
        <dbReference type="EMBL" id="PKA61321.1"/>
    </source>
</evidence>
<organism evidence="5 6">
    <name type="scientific">Apostasia shenzhenica</name>
    <dbReference type="NCBI Taxonomy" id="1088818"/>
    <lineage>
        <taxon>Eukaryota</taxon>
        <taxon>Viridiplantae</taxon>
        <taxon>Streptophyta</taxon>
        <taxon>Embryophyta</taxon>
        <taxon>Tracheophyta</taxon>
        <taxon>Spermatophyta</taxon>
        <taxon>Magnoliopsida</taxon>
        <taxon>Liliopsida</taxon>
        <taxon>Asparagales</taxon>
        <taxon>Orchidaceae</taxon>
        <taxon>Apostasioideae</taxon>
        <taxon>Apostasia</taxon>
    </lineage>
</organism>
<proteinExistence type="inferred from homology"/>